<evidence type="ECO:0000313" key="4">
    <source>
        <dbReference type="Proteomes" id="UP000235943"/>
    </source>
</evidence>
<feature type="compositionally biased region" description="Basic and acidic residues" evidence="1">
    <location>
        <begin position="231"/>
        <end position="241"/>
    </location>
</feature>
<keyword evidence="2" id="KW-1133">Transmembrane helix</keyword>
<feature type="region of interest" description="Disordered" evidence="1">
    <location>
        <begin position="212"/>
        <end position="241"/>
    </location>
</feature>
<dbReference type="RefSeq" id="WP_102910052.1">
    <property type="nucleotide sequence ID" value="NZ_POUC01000116.1"/>
</dbReference>
<dbReference type="AlphaFoldDB" id="A0A2N8TPK5"/>
<dbReference type="EMBL" id="POUC01000116">
    <property type="protein sequence ID" value="PNG20903.1"/>
    <property type="molecule type" value="Genomic_DNA"/>
</dbReference>
<accession>A0A2N8TPK5</accession>
<keyword evidence="2" id="KW-0472">Membrane</keyword>
<evidence type="ECO:0000256" key="1">
    <source>
        <dbReference type="SAM" id="MobiDB-lite"/>
    </source>
</evidence>
<comment type="caution">
    <text evidence="3">The sequence shown here is derived from an EMBL/GenBank/DDBJ whole genome shotgun (WGS) entry which is preliminary data.</text>
</comment>
<organism evidence="3 4">
    <name type="scientific">Streptomyces cahuitamycinicus</name>
    <dbReference type="NCBI Taxonomy" id="2070367"/>
    <lineage>
        <taxon>Bacteria</taxon>
        <taxon>Bacillati</taxon>
        <taxon>Actinomycetota</taxon>
        <taxon>Actinomycetes</taxon>
        <taxon>Kitasatosporales</taxon>
        <taxon>Streptomycetaceae</taxon>
        <taxon>Streptomyces</taxon>
    </lineage>
</organism>
<proteinExistence type="predicted"/>
<evidence type="ECO:0000256" key="2">
    <source>
        <dbReference type="SAM" id="Phobius"/>
    </source>
</evidence>
<feature type="transmembrane region" description="Helical" evidence="2">
    <location>
        <begin position="147"/>
        <end position="169"/>
    </location>
</feature>
<sequence>MADPSSLRPDDRADFEAVLHHALSTADIRGAVGADPAGRVAAHLRAHALARADDMAAAAEGPYRSYLAVRRAARHERRGPLGTGSPLPVLSRVRKVPPSGRTTGLCGHDLAVLTPLVAGTSAAALLLTGGLLHLADTPGPLPGSLVAAGRALALVAAVTGLGTLAALLYTATRRRGVPPAADQVEHARLVWRQELPDRGMLPHLRRHLLPHSGTAITPCSPPDTLTSCPARAREDRTPCSD</sequence>
<name>A0A2N8TPK5_9ACTN</name>
<gene>
    <name evidence="3" type="ORF">C1J00_17660</name>
</gene>
<evidence type="ECO:0000313" key="3">
    <source>
        <dbReference type="EMBL" id="PNG20903.1"/>
    </source>
</evidence>
<dbReference type="Proteomes" id="UP000235943">
    <property type="component" value="Unassembled WGS sequence"/>
</dbReference>
<keyword evidence="2" id="KW-0812">Transmembrane</keyword>
<dbReference type="OrthoDB" id="4337591at2"/>
<keyword evidence="4" id="KW-1185">Reference proteome</keyword>
<reference evidence="3 4" key="1">
    <citation type="submission" date="2018-01" db="EMBL/GenBank/DDBJ databases">
        <title>Draft genome sequence of Streptomyces sp. 13K301.</title>
        <authorList>
            <person name="Sahin N."/>
            <person name="Saygin H."/>
            <person name="Ay H."/>
        </authorList>
    </citation>
    <scope>NUCLEOTIDE SEQUENCE [LARGE SCALE GENOMIC DNA]</scope>
    <source>
        <strain evidence="3 4">13K301</strain>
    </source>
</reference>
<feature type="transmembrane region" description="Helical" evidence="2">
    <location>
        <begin position="110"/>
        <end position="135"/>
    </location>
</feature>
<protein>
    <submittedName>
        <fullName evidence="3">Uncharacterized protein</fullName>
    </submittedName>
</protein>